<accession>A0A7R8ZXL3</accession>
<organism evidence="1">
    <name type="scientific">Cyprideis torosa</name>
    <dbReference type="NCBI Taxonomy" id="163714"/>
    <lineage>
        <taxon>Eukaryota</taxon>
        <taxon>Metazoa</taxon>
        <taxon>Ecdysozoa</taxon>
        <taxon>Arthropoda</taxon>
        <taxon>Crustacea</taxon>
        <taxon>Oligostraca</taxon>
        <taxon>Ostracoda</taxon>
        <taxon>Podocopa</taxon>
        <taxon>Podocopida</taxon>
        <taxon>Cytherocopina</taxon>
        <taxon>Cytheroidea</taxon>
        <taxon>Cytherideidae</taxon>
        <taxon>Cyprideis</taxon>
    </lineage>
</organism>
<dbReference type="AlphaFoldDB" id="A0A7R8ZXL3"/>
<protein>
    <submittedName>
        <fullName evidence="1">Uncharacterized protein</fullName>
    </submittedName>
</protein>
<proteinExistence type="predicted"/>
<dbReference type="EMBL" id="OB674410">
    <property type="protein sequence ID" value="CAD7235732.1"/>
    <property type="molecule type" value="Genomic_DNA"/>
</dbReference>
<evidence type="ECO:0000313" key="1">
    <source>
        <dbReference type="EMBL" id="CAD7235732.1"/>
    </source>
</evidence>
<name>A0A7R8ZXL3_9CRUS</name>
<sequence length="87" mass="9832">MGVWVSALNVSLISDPRWLCEVDSLDQVPQWALNVPEFWHQENSKELVECAIDSGCDLFDLPCLKSCLRAVHDSTSEQLSQQRGDEL</sequence>
<gene>
    <name evidence="1" type="ORF">CTOB1V02_LOCUS13547</name>
</gene>
<reference evidence="1" key="1">
    <citation type="submission" date="2020-11" db="EMBL/GenBank/DDBJ databases">
        <authorList>
            <person name="Tran Van P."/>
        </authorList>
    </citation>
    <scope>NUCLEOTIDE SEQUENCE</scope>
</reference>